<keyword evidence="1" id="KW-0812">Transmembrane</keyword>
<evidence type="ECO:0000256" key="1">
    <source>
        <dbReference type="SAM" id="Phobius"/>
    </source>
</evidence>
<evidence type="ECO:0000313" key="3">
    <source>
        <dbReference type="Proteomes" id="UP000192578"/>
    </source>
</evidence>
<keyword evidence="1" id="KW-0472">Membrane</keyword>
<name>A0A9X6NM43_HYPEX</name>
<gene>
    <name evidence="2" type="ORF">BV898_19712</name>
</gene>
<proteinExistence type="predicted"/>
<dbReference type="EMBL" id="MTYJ01000669">
    <property type="protein sequence ID" value="OWA55328.1"/>
    <property type="molecule type" value="Genomic_DNA"/>
</dbReference>
<dbReference type="AlphaFoldDB" id="A0A9X6NM43"/>
<evidence type="ECO:0000313" key="2">
    <source>
        <dbReference type="EMBL" id="OWA55328.1"/>
    </source>
</evidence>
<organism evidence="2 3">
    <name type="scientific">Hypsibius exemplaris</name>
    <name type="common">Freshwater tardigrade</name>
    <dbReference type="NCBI Taxonomy" id="2072580"/>
    <lineage>
        <taxon>Eukaryota</taxon>
        <taxon>Metazoa</taxon>
        <taxon>Ecdysozoa</taxon>
        <taxon>Tardigrada</taxon>
        <taxon>Eutardigrada</taxon>
        <taxon>Parachela</taxon>
        <taxon>Hypsibioidea</taxon>
        <taxon>Hypsibiidae</taxon>
        <taxon>Hypsibius</taxon>
    </lineage>
</organism>
<protein>
    <submittedName>
        <fullName evidence="2">Uncharacterized protein</fullName>
    </submittedName>
</protein>
<sequence>MRAVNVTVGAKRTGAEWTPTVAKRDFSKFWTVYTITVISFMLHGSGHYVRWRKNIEYDSANRTGERRENDSSFPCIIVAGVRITEDRNAEGINNFP</sequence>
<feature type="transmembrane region" description="Helical" evidence="1">
    <location>
        <begin position="30"/>
        <end position="49"/>
    </location>
</feature>
<dbReference type="Proteomes" id="UP000192578">
    <property type="component" value="Unassembled WGS sequence"/>
</dbReference>
<keyword evidence="1" id="KW-1133">Transmembrane helix</keyword>
<comment type="caution">
    <text evidence="2">The sequence shown here is derived from an EMBL/GenBank/DDBJ whole genome shotgun (WGS) entry which is preliminary data.</text>
</comment>
<reference evidence="3" key="1">
    <citation type="submission" date="2017-01" db="EMBL/GenBank/DDBJ databases">
        <title>Comparative genomics of anhydrobiosis in the tardigrade Hypsibius dujardini.</title>
        <authorList>
            <person name="Yoshida Y."/>
            <person name="Koutsovoulos G."/>
            <person name="Laetsch D."/>
            <person name="Stevens L."/>
            <person name="Kumar S."/>
            <person name="Horikawa D."/>
            <person name="Ishino K."/>
            <person name="Komine S."/>
            <person name="Tomita M."/>
            <person name="Blaxter M."/>
            <person name="Arakawa K."/>
        </authorList>
    </citation>
    <scope>NUCLEOTIDE SEQUENCE [LARGE SCALE GENOMIC DNA]</scope>
    <source>
        <strain evidence="3">Z151</strain>
    </source>
</reference>
<keyword evidence="3" id="KW-1185">Reference proteome</keyword>
<accession>A0A9X6NM43</accession>